<gene>
    <name evidence="6" type="primary">Rnf145_2</name>
    <name evidence="6" type="ORF">PROATE_R15265</name>
</gene>
<evidence type="ECO:0000256" key="3">
    <source>
        <dbReference type="ARBA" id="ARBA00022989"/>
    </source>
</evidence>
<dbReference type="EMBL" id="VYZH01003310">
    <property type="protein sequence ID" value="NWS46747.1"/>
    <property type="molecule type" value="Genomic_DNA"/>
</dbReference>
<dbReference type="Proteomes" id="UP000562415">
    <property type="component" value="Unassembled WGS sequence"/>
</dbReference>
<feature type="domain" description="TRC8-like N-terminal" evidence="5">
    <location>
        <begin position="6"/>
        <end position="115"/>
    </location>
</feature>
<dbReference type="InterPro" id="IPR025754">
    <property type="entry name" value="TRC8_N_dom"/>
</dbReference>
<dbReference type="OrthoDB" id="4752984at2759"/>
<dbReference type="AlphaFoldDB" id="A0A7K5FPK3"/>
<keyword evidence="7" id="KW-1185">Reference proteome</keyword>
<evidence type="ECO:0000313" key="6">
    <source>
        <dbReference type="EMBL" id="NWS46747.1"/>
    </source>
</evidence>
<keyword evidence="3" id="KW-1133">Transmembrane helix</keyword>
<organism evidence="6 7">
    <name type="scientific">Probosciger aterrimus</name>
    <name type="common">Palm cockatoo</name>
    <dbReference type="NCBI Taxonomy" id="141839"/>
    <lineage>
        <taxon>Eukaryota</taxon>
        <taxon>Metazoa</taxon>
        <taxon>Chordata</taxon>
        <taxon>Craniata</taxon>
        <taxon>Vertebrata</taxon>
        <taxon>Euteleostomi</taxon>
        <taxon>Archelosauria</taxon>
        <taxon>Archosauria</taxon>
        <taxon>Dinosauria</taxon>
        <taxon>Saurischia</taxon>
        <taxon>Theropoda</taxon>
        <taxon>Coelurosauria</taxon>
        <taxon>Aves</taxon>
        <taxon>Neognathae</taxon>
        <taxon>Neoaves</taxon>
        <taxon>Telluraves</taxon>
        <taxon>Australaves</taxon>
        <taxon>Psittaciformes</taxon>
        <taxon>Cacatuidae</taxon>
        <taxon>Probosciger</taxon>
    </lineage>
</organism>
<feature type="non-terminal residue" evidence="6">
    <location>
        <position position="125"/>
    </location>
</feature>
<evidence type="ECO:0000259" key="5">
    <source>
        <dbReference type="Pfam" id="PF13705"/>
    </source>
</evidence>
<name>A0A7K5FPK3_PROAR</name>
<comment type="caution">
    <text evidence="6">The sequence shown here is derived from an EMBL/GenBank/DDBJ whole genome shotgun (WGS) entry which is preliminary data.</text>
</comment>
<dbReference type="Pfam" id="PF13705">
    <property type="entry name" value="TRC8_N"/>
    <property type="match status" value="1"/>
</dbReference>
<sequence length="125" mass="13459">MSRLEAVANVALRVPGLVLLDLLYRWDAAALGELLRPRRGDPPLLRAPALRGAHCMGHVVSLVLLLLPLRSLVKLYLHLLTGLLLSAGHALARDYVHQELESGFQGPVYGDPAALRASISTLAGE</sequence>
<evidence type="ECO:0000256" key="4">
    <source>
        <dbReference type="ARBA" id="ARBA00023136"/>
    </source>
</evidence>
<comment type="subcellular location">
    <subcellularLocation>
        <location evidence="1">Membrane</location>
        <topology evidence="1">Multi-pass membrane protein</topology>
    </subcellularLocation>
</comment>
<dbReference type="GO" id="GO:0016020">
    <property type="term" value="C:membrane"/>
    <property type="evidence" value="ECO:0007669"/>
    <property type="project" value="UniProtKB-SubCell"/>
</dbReference>
<proteinExistence type="predicted"/>
<evidence type="ECO:0000313" key="7">
    <source>
        <dbReference type="Proteomes" id="UP000562415"/>
    </source>
</evidence>
<evidence type="ECO:0000256" key="1">
    <source>
        <dbReference type="ARBA" id="ARBA00004141"/>
    </source>
</evidence>
<reference evidence="6 7" key="1">
    <citation type="submission" date="2019-09" db="EMBL/GenBank/DDBJ databases">
        <title>Bird 10,000 Genomes (B10K) Project - Family phase.</title>
        <authorList>
            <person name="Zhang G."/>
        </authorList>
    </citation>
    <scope>NUCLEOTIDE SEQUENCE [LARGE SCALE GENOMIC DNA]</scope>
    <source>
        <strain evidence="6">B10K-DU-017-47</strain>
    </source>
</reference>
<feature type="non-terminal residue" evidence="6">
    <location>
        <position position="1"/>
    </location>
</feature>
<keyword evidence="2" id="KW-0812">Transmembrane</keyword>
<keyword evidence="4" id="KW-0472">Membrane</keyword>
<accession>A0A7K5FPK3</accession>
<protein>
    <submittedName>
        <fullName evidence="6">RN145 protein</fullName>
    </submittedName>
</protein>
<evidence type="ECO:0000256" key="2">
    <source>
        <dbReference type="ARBA" id="ARBA00022692"/>
    </source>
</evidence>